<evidence type="ECO:0000256" key="1">
    <source>
        <dbReference type="ARBA" id="ARBA00011031"/>
    </source>
</evidence>
<dbReference type="SMART" id="SM00146">
    <property type="entry name" value="PI3Kc"/>
    <property type="match status" value="1"/>
</dbReference>
<dbReference type="Pfam" id="PF00454">
    <property type="entry name" value="PI3_PI4_kinase"/>
    <property type="match status" value="1"/>
</dbReference>
<evidence type="ECO:0000256" key="9">
    <source>
        <dbReference type="SAM" id="MobiDB-lite"/>
    </source>
</evidence>
<dbReference type="InterPro" id="IPR036940">
    <property type="entry name" value="PI3/4_kinase_cat_sf"/>
</dbReference>
<dbReference type="PROSITE" id="PS00916">
    <property type="entry name" value="PI3_4_KINASE_2"/>
    <property type="match status" value="1"/>
</dbReference>
<dbReference type="Pfam" id="PF02259">
    <property type="entry name" value="FAT"/>
    <property type="match status" value="1"/>
</dbReference>
<reference evidence="13 14" key="1">
    <citation type="submission" date="2024-04" db="EMBL/GenBank/DDBJ databases">
        <title>Tritrichomonas musculus Genome.</title>
        <authorList>
            <person name="Alves-Ferreira E."/>
            <person name="Grigg M."/>
            <person name="Lorenzi H."/>
            <person name="Galac M."/>
        </authorList>
    </citation>
    <scope>NUCLEOTIDE SEQUENCE [LARGE SCALE GENOMIC DNA]</scope>
    <source>
        <strain evidence="13 14">EAF2021</strain>
    </source>
</reference>
<dbReference type="PROSITE" id="PS51189">
    <property type="entry name" value="FAT"/>
    <property type="match status" value="1"/>
</dbReference>
<feature type="domain" description="FAT" evidence="11">
    <location>
        <begin position="1454"/>
        <end position="2047"/>
    </location>
</feature>
<organism evidence="13 14">
    <name type="scientific">Tritrichomonas musculus</name>
    <dbReference type="NCBI Taxonomy" id="1915356"/>
    <lineage>
        <taxon>Eukaryota</taxon>
        <taxon>Metamonada</taxon>
        <taxon>Parabasalia</taxon>
        <taxon>Tritrichomonadida</taxon>
        <taxon>Tritrichomonadidae</taxon>
        <taxon>Tritrichomonas</taxon>
    </lineage>
</organism>
<dbReference type="InterPro" id="IPR011009">
    <property type="entry name" value="Kinase-like_dom_sf"/>
</dbReference>
<dbReference type="EC" id="2.7.11.1" evidence="2"/>
<dbReference type="SMART" id="SM01343">
    <property type="entry name" value="FATC"/>
    <property type="match status" value="1"/>
</dbReference>
<dbReference type="InterPro" id="IPR014009">
    <property type="entry name" value="PIK_FAT"/>
</dbReference>
<dbReference type="Gene3D" id="1.10.1070.11">
    <property type="entry name" value="Phosphatidylinositol 3-/4-kinase, catalytic domain"/>
    <property type="match status" value="1"/>
</dbReference>
<dbReference type="InterPro" id="IPR003151">
    <property type="entry name" value="PIK-rel_kinase_FAT"/>
</dbReference>
<feature type="region of interest" description="Disordered" evidence="9">
    <location>
        <begin position="1271"/>
        <end position="1302"/>
    </location>
</feature>
<dbReference type="PANTHER" id="PTHR11139">
    <property type="entry name" value="ATAXIA TELANGIECTASIA MUTATED ATM -RELATED"/>
    <property type="match status" value="1"/>
</dbReference>
<dbReference type="Gene3D" id="3.30.1010.10">
    <property type="entry name" value="Phosphatidylinositol 3-kinase Catalytic Subunit, Chain A, domain 4"/>
    <property type="match status" value="1"/>
</dbReference>
<dbReference type="InterPro" id="IPR026683">
    <property type="entry name" value="TOR_cat"/>
</dbReference>
<dbReference type="SMART" id="SM01345">
    <property type="entry name" value="Rapamycin_bind"/>
    <property type="match status" value="1"/>
</dbReference>
<dbReference type="InterPro" id="IPR016024">
    <property type="entry name" value="ARM-type_fold"/>
</dbReference>
<accession>A0ABR2LAG0</accession>
<comment type="similarity">
    <text evidence="1">Belongs to the PI3/PI4-kinase family.</text>
</comment>
<sequence>MARISSTNITFIPTEGSDEIKSWKKARQEYIRILGKILIKCNESEIIQIFDDWEHQINDLERVDKNLNYMTVLLIISILHHFNRSYDQIKEHIPFTVKMLQHKSRVLNKVSSLVFKYLSIELTDNIEFLRDLMTNYILSWIESPQTRYSAMLILNVAGKFYFSTILLPNVFNITSSKFEILWNSAISDDISMRIAACKCIDAHFRGLPLVSDKKDREDVVLSIFNNCMNQFKNRQPSNHGPVLICSSIFKNSLFHLIDVPKLINALLEEVNVKSEILILSTFSLLLEIEKKMPHLFTSEIINTIFVRLVNSCQRFSSCSRLYQLIDDFIVTSNSHLIPVNVIIEFLKISMKSPKYKFQQQFIFSILKTIFSIFKDVTVPSSLFLDAEPSVQYLEALRMRIPLLNDLKNTLYKHFSEGLGAKVTKNQALLSLYILKAFGYNLFNDTDSLFTQIRDLTVSRFEEVRCLVSEVLPLFQNQTALDELLVLALFDDSKSVRLSATKQLRFPEKIAHNEEFIQILDDPSLKVQRAAIPIVARVLPLNPLLFINQVSSFVEKSIRFISSSSDPCECARLSSLFPLIAEYFIPHCEAYVPQVVKMCTLFLKQRNNTNLNNENNNNENDYKNDSKETSFLNEIPTVDLSHDTFPLISNKPRFDKNCTNMRRIFQIESQEWIDIRDSNLLLTIQKIASYLSPYINEIIEIFLNIFSISNISEFVISSALDALIEIVQKIPAASDIPKTNQNLILELMTLLRKQSHTLNSITTTTEAIETAVKSATGTTTIDFDDSLISSSIESLNSSYPVLDTLSSSSSSFQLSSNSSFNLAEKYKHAAFEYYNSKRIHSSNSSSYFSDNNNNNYSLASGAASIAVKVLILMGKLGVNSFPSGLTEKSTENDPLSEFDFQSSSFYTDFTISELLKLLKEPNSSIYEVITAIFVKESDTTSKFLRTIVDSFSESLTISKGMQKDILFNQLEIICYYATDKMTPYVETLLPHIINNINSIQALNVGIVLSYFLRTEFVPTIHPLFQIALQIFHKVFAPKMLPVMSKPQLAARSSGKSHFSLMNLKQLLSPSTTTTNSNSNSTENDNSSFSTTSFQSTKYKIPSITNDSIVYVETLMKFLTAAVIYQNQPVGLFVSECEHAISNILPKNNLPLSSSSMERLLIILNSLITVVQLGDASFECANITRICIRLLMTPLKNQVFQLLFSLSIYCNLSPDVIDFIVSEENMSNPSIQTLRDYLKGQVASSEKFLVKRTFVVEPKIPEYVNMLSKKHQRHPFRGIPQPPQHNNNNNNMDNGSPTNSCNSSNFSSSFSESFPKSSSTFSIASKPPTRSLLQPGGIETSKSYSSLSFSYVFKDFPPPQFRNIEKWLEDLCYAVVADSPSIAIRSCSKIVQHSPSFRRIIFPIAFLSCWRITQMNDRQAFSKAIQSIFENKNTVNPVFLKLAELLLRVGHPLLISNFIIAQACQSPTMALRFLVRHLKENPTDYHAIELILTLNMRLGRIDSSAGILKTTKIPTAGTWYEKIGDWSSALKFYMKKHQQNHKNHQNCDFDYCTTNCDFSTNEVGPILRCFANLEQWEEIRKLARLYDSMNEEEKNENAVWFAWSFYKINDLYKVYSYIKNSQDTENLNIMLFKEIFLVASDQTEKAKSNLYKIMQLLIHDCSIYSALNASQVDENLTYANYMVEIQEVLEYKNIKSKVMNDIDLSSLTNEIVKRWRRRLEYHNGDALSWLRLVEIRNLAIHTTENQKTYLKLMSVLLKKRKFEIIRAFWNEMLQVMYEPPIQILYHKIQWEIGKKRQAIHSLHLLNLLYDSDKITIESFRGEFEKVPQIVKEKFFNDIIKSISPDEPDDIFSLNNDETVFNRFYNFADILRNKAKISQKEKGRFYRIEGAFRSQLYRKNESLENLVKTIKLFEKACSLTPEDYRNWAGFAYSASRAIITNDENINDTFVLQAMHSFLKAIQLNQSNNLVYLLQLFSLFFRYGGKVTQLGIPDEIVNLGPEVIIQILPQIVCQINHSDESVRQITHEILVRFGEKHFQALVFSLHVLITSEDREKSSIAARLLEELSLKHVKLAKEAQILVDGLLSAAVTWYEMWMMKLDAAYIESSKRNDYSTGIDLLKELFDTVNYPKCKMDLQFIETTRTPISTCLTAINQFMPVEASFHNLWYQLKRLYHFLREKFKQIESIELENVSDDLYNHRNFLLSIPGTYKVTSDEADSSLRIYQINQTLPILSTQQHPRLLYMTDVSGKKWKFLLKGHEDLRLDQRIMQFFNLINKLITSHKATSDLGVTILKYPIIPFAQKAGLISWVIGADTLHQLVMDYRKSKMIRPWAENDWINMFSNSQGFDMLSSLQKFEIWDSVSAMFPANEIYETFWEKTPDAVSWLQCVDTFSLTTALMSMAGYIIGLGDRHPSNILIQRQTGHVIHIDFGDSFEVALFRDKMPEKVPFRLTRMIVNAFGVSGYEGAFRNACVKIMHVLRENKSSIIAQLEIFVHEPIFQNKDNETSSEGKNHVLDRIIEKLNGKDPVSKVPPPQNSRSIPNSPSRRNSTNDNKDISEEDPADEMNENIFIDEEECDNEIDNDELNVEEQVDRLIKIASDPYRYVLHYIGWCQFW</sequence>
<evidence type="ECO:0000313" key="13">
    <source>
        <dbReference type="EMBL" id="KAK8900001.1"/>
    </source>
</evidence>
<dbReference type="SUPFAM" id="SSF48371">
    <property type="entry name" value="ARM repeat"/>
    <property type="match status" value="2"/>
</dbReference>
<dbReference type="PROSITE" id="PS51190">
    <property type="entry name" value="FATC"/>
    <property type="match status" value="1"/>
</dbReference>
<keyword evidence="6" id="KW-0418">Kinase</keyword>
<evidence type="ECO:0000259" key="10">
    <source>
        <dbReference type="PROSITE" id="PS50290"/>
    </source>
</evidence>
<evidence type="ECO:0000256" key="2">
    <source>
        <dbReference type="ARBA" id="ARBA00012513"/>
    </source>
</evidence>
<dbReference type="CDD" id="cd05169">
    <property type="entry name" value="PIKKc_TOR"/>
    <property type="match status" value="1"/>
</dbReference>
<dbReference type="PROSITE" id="PS50290">
    <property type="entry name" value="PI3_4_KINASE_3"/>
    <property type="match status" value="1"/>
</dbReference>
<keyword evidence="5" id="KW-0547">Nucleotide-binding</keyword>
<keyword evidence="4" id="KW-0677">Repeat</keyword>
<dbReference type="InterPro" id="IPR018936">
    <property type="entry name" value="PI3/4_kinase_CS"/>
</dbReference>
<evidence type="ECO:0000256" key="3">
    <source>
        <dbReference type="ARBA" id="ARBA00022679"/>
    </source>
</evidence>
<feature type="compositionally biased region" description="Low complexity" evidence="9">
    <location>
        <begin position="1284"/>
        <end position="1302"/>
    </location>
</feature>
<keyword evidence="7" id="KW-0067">ATP-binding</keyword>
<feature type="region of interest" description="Disordered" evidence="9">
    <location>
        <begin position="2520"/>
        <end position="2564"/>
    </location>
</feature>
<evidence type="ECO:0000259" key="11">
    <source>
        <dbReference type="PROSITE" id="PS51189"/>
    </source>
</evidence>
<dbReference type="InterPro" id="IPR009076">
    <property type="entry name" value="FRB_dom"/>
</dbReference>
<evidence type="ECO:0000256" key="5">
    <source>
        <dbReference type="ARBA" id="ARBA00022741"/>
    </source>
</evidence>
<evidence type="ECO:0000259" key="12">
    <source>
        <dbReference type="PROSITE" id="PS51190"/>
    </source>
</evidence>
<dbReference type="SUPFAM" id="SSF56112">
    <property type="entry name" value="Protein kinase-like (PK-like)"/>
    <property type="match status" value="1"/>
</dbReference>
<evidence type="ECO:0000256" key="4">
    <source>
        <dbReference type="ARBA" id="ARBA00022737"/>
    </source>
</evidence>
<feature type="domain" description="PI3K/PI4K catalytic" evidence="10">
    <location>
        <begin position="2222"/>
        <end position="2539"/>
    </location>
</feature>
<protein>
    <recommendedName>
        <fullName evidence="2">non-specific serine/threonine protein kinase</fullName>
        <ecNumber evidence="2">2.7.11.1</ecNumber>
    </recommendedName>
</protein>
<comment type="caution">
    <text evidence="13">The sequence shown here is derived from an EMBL/GenBank/DDBJ whole genome shotgun (WGS) entry which is preliminary data.</text>
</comment>
<feature type="region of interest" description="Disordered" evidence="9">
    <location>
        <begin position="1068"/>
        <end position="1090"/>
    </location>
</feature>
<dbReference type="EMBL" id="JAPFFF010000001">
    <property type="protein sequence ID" value="KAK8900001.1"/>
    <property type="molecule type" value="Genomic_DNA"/>
</dbReference>
<dbReference type="InterPro" id="IPR050517">
    <property type="entry name" value="DDR_Repair_Kinase"/>
</dbReference>
<dbReference type="InterPro" id="IPR000403">
    <property type="entry name" value="PI3/4_kinase_cat_dom"/>
</dbReference>
<evidence type="ECO:0000256" key="8">
    <source>
        <dbReference type="ARBA" id="ARBA00048679"/>
    </source>
</evidence>
<dbReference type="PANTHER" id="PTHR11139:SF9">
    <property type="entry name" value="SERINE_THREONINE-PROTEIN KINASE MTOR"/>
    <property type="match status" value="1"/>
</dbReference>
<keyword evidence="14" id="KW-1185">Reference proteome</keyword>
<gene>
    <name evidence="13" type="ORF">M9Y10_002324</name>
</gene>
<comment type="catalytic activity">
    <reaction evidence="8">
        <text>L-seryl-[protein] + ATP = O-phospho-L-seryl-[protein] + ADP + H(+)</text>
        <dbReference type="Rhea" id="RHEA:17989"/>
        <dbReference type="Rhea" id="RHEA-COMP:9863"/>
        <dbReference type="Rhea" id="RHEA-COMP:11604"/>
        <dbReference type="ChEBI" id="CHEBI:15378"/>
        <dbReference type="ChEBI" id="CHEBI:29999"/>
        <dbReference type="ChEBI" id="CHEBI:30616"/>
        <dbReference type="ChEBI" id="CHEBI:83421"/>
        <dbReference type="ChEBI" id="CHEBI:456216"/>
        <dbReference type="EC" id="2.7.11.1"/>
    </reaction>
</comment>
<feature type="compositionally biased region" description="Acidic residues" evidence="9">
    <location>
        <begin position="2553"/>
        <end position="2564"/>
    </location>
</feature>
<keyword evidence="3" id="KW-0808">Transferase</keyword>
<feature type="compositionally biased region" description="Low complexity" evidence="9">
    <location>
        <begin position="2532"/>
        <end position="2547"/>
    </location>
</feature>
<dbReference type="Pfam" id="PF08771">
    <property type="entry name" value="FRB_dom"/>
    <property type="match status" value="1"/>
</dbReference>
<name>A0ABR2LAG0_9EUKA</name>
<proteinExistence type="inferred from homology"/>
<dbReference type="Proteomes" id="UP001470230">
    <property type="component" value="Unassembled WGS sequence"/>
</dbReference>
<evidence type="ECO:0000256" key="6">
    <source>
        <dbReference type="ARBA" id="ARBA00022777"/>
    </source>
</evidence>
<evidence type="ECO:0000313" key="14">
    <source>
        <dbReference type="Proteomes" id="UP001470230"/>
    </source>
</evidence>
<dbReference type="InterPro" id="IPR003152">
    <property type="entry name" value="FATC_dom"/>
</dbReference>
<evidence type="ECO:0000256" key="7">
    <source>
        <dbReference type="ARBA" id="ARBA00022840"/>
    </source>
</evidence>
<dbReference type="Pfam" id="PF02260">
    <property type="entry name" value="FATC"/>
    <property type="match status" value="1"/>
</dbReference>
<feature type="domain" description="FATC" evidence="12">
    <location>
        <begin position="2579"/>
        <end position="2611"/>
    </location>
</feature>